<gene>
    <name evidence="2" type="ORF">EEDITHA_LOCUS16129</name>
</gene>
<evidence type="ECO:0000256" key="1">
    <source>
        <dbReference type="SAM" id="SignalP"/>
    </source>
</evidence>
<dbReference type="Gene3D" id="3.30.420.10">
    <property type="entry name" value="Ribonuclease H-like superfamily/Ribonuclease H"/>
    <property type="match status" value="1"/>
</dbReference>
<protein>
    <recommendedName>
        <fullName evidence="4">Tc1-like transposase DDE domain-containing protein</fullName>
    </recommendedName>
</protein>
<feature type="signal peptide" evidence="1">
    <location>
        <begin position="1"/>
        <end position="16"/>
    </location>
</feature>
<dbReference type="Proteomes" id="UP001153954">
    <property type="component" value="Unassembled WGS sequence"/>
</dbReference>
<dbReference type="EMBL" id="CAKOGL010000023">
    <property type="protein sequence ID" value="CAH2101365.1"/>
    <property type="molecule type" value="Genomic_DNA"/>
</dbReference>
<evidence type="ECO:0008006" key="4">
    <source>
        <dbReference type="Google" id="ProtNLM"/>
    </source>
</evidence>
<proteinExistence type="predicted"/>
<feature type="chain" id="PRO_5043728914" description="Tc1-like transposase DDE domain-containing protein" evidence="1">
    <location>
        <begin position="17"/>
        <end position="120"/>
    </location>
</feature>
<keyword evidence="3" id="KW-1185">Reference proteome</keyword>
<dbReference type="AlphaFoldDB" id="A0AAU9UPQ0"/>
<dbReference type="GO" id="GO:0003676">
    <property type="term" value="F:nucleic acid binding"/>
    <property type="evidence" value="ECO:0007669"/>
    <property type="project" value="InterPro"/>
</dbReference>
<sequence>MSSALICLYLLPFVFSENRVIFPFTKNTPDKPISLHDIQCDFPIPTLNLGDYRSLELNTATPIRGSSTKVEVVEEERNIALWTHPPYSPDLNPLDYGFFGKLKRMLRGDMFNSWDQLTNS</sequence>
<evidence type="ECO:0000313" key="3">
    <source>
        <dbReference type="Proteomes" id="UP001153954"/>
    </source>
</evidence>
<reference evidence="2" key="1">
    <citation type="submission" date="2022-03" db="EMBL/GenBank/DDBJ databases">
        <authorList>
            <person name="Tunstrom K."/>
        </authorList>
    </citation>
    <scope>NUCLEOTIDE SEQUENCE</scope>
</reference>
<dbReference type="InterPro" id="IPR036397">
    <property type="entry name" value="RNaseH_sf"/>
</dbReference>
<name>A0AAU9UPQ0_EUPED</name>
<comment type="caution">
    <text evidence="2">The sequence shown here is derived from an EMBL/GenBank/DDBJ whole genome shotgun (WGS) entry which is preliminary data.</text>
</comment>
<evidence type="ECO:0000313" key="2">
    <source>
        <dbReference type="EMBL" id="CAH2101365.1"/>
    </source>
</evidence>
<keyword evidence="1" id="KW-0732">Signal</keyword>
<accession>A0AAU9UPQ0</accession>
<organism evidence="2 3">
    <name type="scientific">Euphydryas editha</name>
    <name type="common">Edith's checkerspot</name>
    <dbReference type="NCBI Taxonomy" id="104508"/>
    <lineage>
        <taxon>Eukaryota</taxon>
        <taxon>Metazoa</taxon>
        <taxon>Ecdysozoa</taxon>
        <taxon>Arthropoda</taxon>
        <taxon>Hexapoda</taxon>
        <taxon>Insecta</taxon>
        <taxon>Pterygota</taxon>
        <taxon>Neoptera</taxon>
        <taxon>Endopterygota</taxon>
        <taxon>Lepidoptera</taxon>
        <taxon>Glossata</taxon>
        <taxon>Ditrysia</taxon>
        <taxon>Papilionoidea</taxon>
        <taxon>Nymphalidae</taxon>
        <taxon>Nymphalinae</taxon>
        <taxon>Euphydryas</taxon>
    </lineage>
</organism>